<keyword evidence="1" id="KW-0472">Membrane</keyword>
<dbReference type="AlphaFoldDB" id="A0A256JU27"/>
<sequence>MLDKAADADPLAIAWIGSSIGAVDLGLVATEVMSVAPSEQLLGPEIGGILSLAYLVAGAVALGNDLSDLAD</sequence>
<comment type="caution">
    <text evidence="2">The sequence shown here is derived from an EMBL/GenBank/DDBJ whole genome shotgun (WGS) entry which is preliminary data.</text>
</comment>
<evidence type="ECO:0000313" key="3">
    <source>
        <dbReference type="Proteomes" id="UP000216758"/>
    </source>
</evidence>
<feature type="transmembrane region" description="Helical" evidence="1">
    <location>
        <begin position="41"/>
        <end position="62"/>
    </location>
</feature>
<dbReference type="Proteomes" id="UP000216758">
    <property type="component" value="Unassembled WGS sequence"/>
</dbReference>
<name>A0A256JU27_HALEZ</name>
<keyword evidence="1" id="KW-0812">Transmembrane</keyword>
<dbReference type="RefSeq" id="WP_094582637.1">
    <property type="nucleotide sequence ID" value="NZ_NHPB01000016.1"/>
</dbReference>
<gene>
    <name evidence="2" type="ORF">DJ78_03100</name>
</gene>
<keyword evidence="1" id="KW-1133">Transmembrane helix</keyword>
<accession>A0A256JU27</accession>
<reference evidence="2 3" key="1">
    <citation type="journal article" date="2014" name="Front. Microbiol.">
        <title>Population and genomic analysis of the genus Halorubrum.</title>
        <authorList>
            <person name="Fullmer M.S."/>
            <person name="Soucy S.M."/>
            <person name="Swithers K.S."/>
            <person name="Makkay A.M."/>
            <person name="Wheeler R."/>
            <person name="Ventosa A."/>
            <person name="Gogarten J.P."/>
            <person name="Papke R.T."/>
        </authorList>
    </citation>
    <scope>NUCLEOTIDE SEQUENCE [LARGE SCALE GENOMIC DNA]</scope>
    <source>
        <strain evidence="2 3">G37</strain>
    </source>
</reference>
<feature type="transmembrane region" description="Helical" evidence="1">
    <location>
        <begin position="12"/>
        <end position="29"/>
    </location>
</feature>
<evidence type="ECO:0000313" key="2">
    <source>
        <dbReference type="EMBL" id="OYR72355.1"/>
    </source>
</evidence>
<proteinExistence type="predicted"/>
<dbReference type="EMBL" id="NHPB01000016">
    <property type="protein sequence ID" value="OYR72355.1"/>
    <property type="molecule type" value="Genomic_DNA"/>
</dbReference>
<organism evidence="2 3">
    <name type="scientific">Halorubrum ezzemoulense</name>
    <name type="common">Halorubrum chaoviator</name>
    <dbReference type="NCBI Taxonomy" id="337243"/>
    <lineage>
        <taxon>Archaea</taxon>
        <taxon>Methanobacteriati</taxon>
        <taxon>Methanobacteriota</taxon>
        <taxon>Stenosarchaea group</taxon>
        <taxon>Halobacteria</taxon>
        <taxon>Halobacteriales</taxon>
        <taxon>Haloferacaceae</taxon>
        <taxon>Halorubrum</taxon>
    </lineage>
</organism>
<evidence type="ECO:0000256" key="1">
    <source>
        <dbReference type="SAM" id="Phobius"/>
    </source>
</evidence>
<protein>
    <submittedName>
        <fullName evidence="2">Uncharacterized protein</fullName>
    </submittedName>
</protein>